<organism evidence="2 3">
    <name type="scientific">Paenibacillus ferrarius</name>
    <dbReference type="NCBI Taxonomy" id="1469647"/>
    <lineage>
        <taxon>Bacteria</taxon>
        <taxon>Bacillati</taxon>
        <taxon>Bacillota</taxon>
        <taxon>Bacilli</taxon>
        <taxon>Bacillales</taxon>
        <taxon>Paenibacillaceae</taxon>
        <taxon>Paenibacillus</taxon>
    </lineage>
</organism>
<reference evidence="3" key="1">
    <citation type="submission" date="2016-07" db="EMBL/GenBank/DDBJ databases">
        <authorList>
            <person name="Florea S."/>
            <person name="Webb J.S."/>
            <person name="Jaromczyk J."/>
            <person name="Schardl C.L."/>
        </authorList>
    </citation>
    <scope>NUCLEOTIDE SEQUENCE [LARGE SCALE GENOMIC DNA]</scope>
    <source>
        <strain evidence="3">CY1</strain>
    </source>
</reference>
<keyword evidence="1" id="KW-1133">Transmembrane helix</keyword>
<evidence type="ECO:0008006" key="4">
    <source>
        <dbReference type="Google" id="ProtNLM"/>
    </source>
</evidence>
<sequence>MIIKLVGIVNDMVIGIDFFLENMPKRSNIMNETQKKKREVQMKKKIVIISLLLVALSISLFHLYPIIKGKMIAKSYLENLVQENYSKASSYHIDPNQKTILEQKLQSLKEKGVFIKSYKNIIVNSDDGWITGKATITLTENGIHAEYPVYIIFDGSRVNPLVTRLESLAESENLNKWLLEG</sequence>
<evidence type="ECO:0000313" key="2">
    <source>
        <dbReference type="EMBL" id="OPH56618.1"/>
    </source>
</evidence>
<dbReference type="Proteomes" id="UP000190626">
    <property type="component" value="Unassembled WGS sequence"/>
</dbReference>
<evidence type="ECO:0000313" key="3">
    <source>
        <dbReference type="Proteomes" id="UP000190626"/>
    </source>
</evidence>
<evidence type="ECO:0000256" key="1">
    <source>
        <dbReference type="SAM" id="Phobius"/>
    </source>
</evidence>
<proteinExistence type="predicted"/>
<accession>A0A1V4HIQ9</accession>
<keyword evidence="1" id="KW-0472">Membrane</keyword>
<dbReference type="STRING" id="1469647.BC351_27110"/>
<dbReference type="AlphaFoldDB" id="A0A1V4HIQ9"/>
<keyword evidence="1" id="KW-0812">Transmembrane</keyword>
<protein>
    <recommendedName>
        <fullName evidence="4">DUF4878 domain-containing protein</fullName>
    </recommendedName>
</protein>
<keyword evidence="3" id="KW-1185">Reference proteome</keyword>
<comment type="caution">
    <text evidence="2">The sequence shown here is derived from an EMBL/GenBank/DDBJ whole genome shotgun (WGS) entry which is preliminary data.</text>
</comment>
<gene>
    <name evidence="2" type="ORF">BC351_27110</name>
</gene>
<name>A0A1V4HIQ9_9BACL</name>
<feature type="transmembrane region" description="Helical" evidence="1">
    <location>
        <begin position="46"/>
        <end position="67"/>
    </location>
</feature>
<dbReference type="EMBL" id="MBTG01000015">
    <property type="protein sequence ID" value="OPH56618.1"/>
    <property type="molecule type" value="Genomic_DNA"/>
</dbReference>